<name>A0A388M2Q7_CHABU</name>
<keyword evidence="4" id="KW-1185">Reference proteome</keyword>
<dbReference type="Pfam" id="PF13837">
    <property type="entry name" value="Myb_DNA-bind_4"/>
    <property type="match status" value="1"/>
</dbReference>
<feature type="domain" description="Myb-like" evidence="2">
    <location>
        <begin position="33"/>
        <end position="104"/>
    </location>
</feature>
<dbReference type="Gene3D" id="1.10.10.60">
    <property type="entry name" value="Homeodomain-like"/>
    <property type="match status" value="1"/>
</dbReference>
<sequence>MSGRSRTSKASASTARRGKKGAAAGSEGEGDVEGEGSRNFWSVDHMVALIRAKREQDAHLQGMGHAYSRMKRREWNWADVKERLKKVGVERTLEKCGKKWDNLMQQFKKLYLFQGESGKHDFFQLTGKERSAHGFNFTMDRVVYEEIKGSTEKSHTIHSENVADTGGSGGVQLSSGFAGGPESVGDGDPGANDNDEDDNCTKGSLRASGNTGGFRKKKNVRQQTFEALMECMERYGTLMAMAMESASKRQCSIQLRQCEAWEAEVEVQRKHYATSNDLSKLMCQALLEIAKAIRER</sequence>
<dbReference type="PROSITE" id="PS50090">
    <property type="entry name" value="MYB_LIKE"/>
    <property type="match status" value="1"/>
</dbReference>
<gene>
    <name evidence="3" type="ORF">CBR_g48456</name>
</gene>
<comment type="caution">
    <text evidence="3">The sequence shown here is derived from an EMBL/GenBank/DDBJ whole genome shotgun (WGS) entry which is preliminary data.</text>
</comment>
<dbReference type="InterPro" id="IPR001005">
    <property type="entry name" value="SANT/Myb"/>
</dbReference>
<evidence type="ECO:0000256" key="1">
    <source>
        <dbReference type="SAM" id="MobiDB-lite"/>
    </source>
</evidence>
<dbReference type="AlphaFoldDB" id="A0A388M2Q7"/>
<dbReference type="OrthoDB" id="6723674at2759"/>
<dbReference type="PANTHER" id="PTHR33492:SF11">
    <property type="entry name" value="OS04G0670900 PROTEIN"/>
    <property type="match status" value="1"/>
</dbReference>
<proteinExistence type="predicted"/>
<reference evidence="3 4" key="1">
    <citation type="journal article" date="2018" name="Cell">
        <title>The Chara Genome: Secondary Complexity and Implications for Plant Terrestrialization.</title>
        <authorList>
            <person name="Nishiyama T."/>
            <person name="Sakayama H."/>
            <person name="Vries J.D."/>
            <person name="Buschmann H."/>
            <person name="Saint-Marcoux D."/>
            <person name="Ullrich K.K."/>
            <person name="Haas F.B."/>
            <person name="Vanderstraeten L."/>
            <person name="Becker D."/>
            <person name="Lang D."/>
            <person name="Vosolsobe S."/>
            <person name="Rombauts S."/>
            <person name="Wilhelmsson P.K.I."/>
            <person name="Janitza P."/>
            <person name="Kern R."/>
            <person name="Heyl A."/>
            <person name="Rumpler F."/>
            <person name="Villalobos L.I.A.C."/>
            <person name="Clay J.M."/>
            <person name="Skokan R."/>
            <person name="Toyoda A."/>
            <person name="Suzuki Y."/>
            <person name="Kagoshima H."/>
            <person name="Schijlen E."/>
            <person name="Tajeshwar N."/>
            <person name="Catarino B."/>
            <person name="Hetherington A.J."/>
            <person name="Saltykova A."/>
            <person name="Bonnot C."/>
            <person name="Breuninger H."/>
            <person name="Symeonidi A."/>
            <person name="Radhakrishnan G.V."/>
            <person name="Van Nieuwerburgh F."/>
            <person name="Deforce D."/>
            <person name="Chang C."/>
            <person name="Karol K.G."/>
            <person name="Hedrich R."/>
            <person name="Ulvskov P."/>
            <person name="Glockner G."/>
            <person name="Delwiche C.F."/>
            <person name="Petrasek J."/>
            <person name="Van de Peer Y."/>
            <person name="Friml J."/>
            <person name="Beilby M."/>
            <person name="Dolan L."/>
            <person name="Kohara Y."/>
            <person name="Sugano S."/>
            <person name="Fujiyama A."/>
            <person name="Delaux P.-M."/>
            <person name="Quint M."/>
            <person name="TheiBen G."/>
            <person name="Hagemann M."/>
            <person name="Harholt J."/>
            <person name="Dunand C."/>
            <person name="Zachgo S."/>
            <person name="Langdale J."/>
            <person name="Maumus F."/>
            <person name="Straeten D.V.D."/>
            <person name="Gould S.B."/>
            <person name="Rensing S.A."/>
        </authorList>
    </citation>
    <scope>NUCLEOTIDE SEQUENCE [LARGE SCALE GENOMIC DNA]</scope>
    <source>
        <strain evidence="3 4">S276</strain>
    </source>
</reference>
<evidence type="ECO:0000313" key="3">
    <source>
        <dbReference type="EMBL" id="GBG88844.1"/>
    </source>
</evidence>
<evidence type="ECO:0000313" key="4">
    <source>
        <dbReference type="Proteomes" id="UP000265515"/>
    </source>
</evidence>
<feature type="region of interest" description="Disordered" evidence="1">
    <location>
        <begin position="1"/>
        <end position="36"/>
    </location>
</feature>
<feature type="compositionally biased region" description="Low complexity" evidence="1">
    <location>
        <begin position="1"/>
        <end position="26"/>
    </location>
</feature>
<feature type="region of interest" description="Disordered" evidence="1">
    <location>
        <begin position="153"/>
        <end position="215"/>
    </location>
</feature>
<dbReference type="PANTHER" id="PTHR33492">
    <property type="entry name" value="OSJNBA0043A12.37 PROTEIN-RELATED"/>
    <property type="match status" value="1"/>
</dbReference>
<dbReference type="InterPro" id="IPR044822">
    <property type="entry name" value="Myb_DNA-bind_4"/>
</dbReference>
<dbReference type="Proteomes" id="UP000265515">
    <property type="component" value="Unassembled WGS sequence"/>
</dbReference>
<protein>
    <recommendedName>
        <fullName evidence="2">Myb-like domain-containing protein</fullName>
    </recommendedName>
</protein>
<dbReference type="EMBL" id="BFEA01000698">
    <property type="protein sequence ID" value="GBG88844.1"/>
    <property type="molecule type" value="Genomic_DNA"/>
</dbReference>
<dbReference type="Gramene" id="GBG88844">
    <property type="protein sequence ID" value="GBG88844"/>
    <property type="gene ID" value="CBR_g48456"/>
</dbReference>
<organism evidence="3 4">
    <name type="scientific">Chara braunii</name>
    <name type="common">Braun's stonewort</name>
    <dbReference type="NCBI Taxonomy" id="69332"/>
    <lineage>
        <taxon>Eukaryota</taxon>
        <taxon>Viridiplantae</taxon>
        <taxon>Streptophyta</taxon>
        <taxon>Charophyceae</taxon>
        <taxon>Charales</taxon>
        <taxon>Characeae</taxon>
        <taxon>Chara</taxon>
    </lineage>
</organism>
<accession>A0A388M2Q7</accession>
<evidence type="ECO:0000259" key="2">
    <source>
        <dbReference type="PROSITE" id="PS50090"/>
    </source>
</evidence>